<name>A0ABS7JCW2_9SPHN</name>
<organism evidence="1 2">
    <name type="scientific">Qipengyuania pacifica</name>
    <dbReference type="NCBI Taxonomy" id="2860199"/>
    <lineage>
        <taxon>Bacteria</taxon>
        <taxon>Pseudomonadati</taxon>
        <taxon>Pseudomonadota</taxon>
        <taxon>Alphaproteobacteria</taxon>
        <taxon>Sphingomonadales</taxon>
        <taxon>Erythrobacteraceae</taxon>
        <taxon>Qipengyuania</taxon>
    </lineage>
</organism>
<gene>
    <name evidence="1" type="ORF">K3177_05040</name>
</gene>
<protein>
    <submittedName>
        <fullName evidence="1">Uncharacterized protein</fullName>
    </submittedName>
</protein>
<dbReference type="EMBL" id="JAIGNQ010000001">
    <property type="protein sequence ID" value="MBX7487872.1"/>
    <property type="molecule type" value="Genomic_DNA"/>
</dbReference>
<dbReference type="Proteomes" id="UP000776651">
    <property type="component" value="Unassembled WGS sequence"/>
</dbReference>
<dbReference type="RefSeq" id="WP_221597362.1">
    <property type="nucleotide sequence ID" value="NZ_JAIGNQ010000001.1"/>
</dbReference>
<reference evidence="1 2" key="1">
    <citation type="submission" date="2021-08" db="EMBL/GenBank/DDBJ databases">
        <title>Comparative Genomics Analysis of the Genus Qipengyuania Reveals Extensive Genetic Diversity and Metabolic Versatility, Including the Description of Fifteen Novel Species.</title>
        <authorList>
            <person name="Liu Y."/>
        </authorList>
    </citation>
    <scope>NUCLEOTIDE SEQUENCE [LARGE SCALE GENOMIC DNA]</scope>
    <source>
        <strain evidence="1 2">GH25</strain>
    </source>
</reference>
<sequence length="205" mass="23053">MSSTAVQRYVFRELREGDLEKFNATSSTSGTGGGARDIRFRSPSKFDPVFASMFPNRKAETRRDGAGTYTSTIYHADVAVHIAHTNVPPSDPRVQNYGSDQLVIDTLEYWPPARTGRYKDESRVGRVNKFSLNPPRSQGTVFALIYQDGTPLSPRLSFVTEDAVKNRMWEKSVNDFFSDLFLQLPAKGAVMGYRDLVSNQTWVNL</sequence>
<evidence type="ECO:0000313" key="2">
    <source>
        <dbReference type="Proteomes" id="UP000776651"/>
    </source>
</evidence>
<keyword evidence="2" id="KW-1185">Reference proteome</keyword>
<evidence type="ECO:0000313" key="1">
    <source>
        <dbReference type="EMBL" id="MBX7487872.1"/>
    </source>
</evidence>
<comment type="caution">
    <text evidence="1">The sequence shown here is derived from an EMBL/GenBank/DDBJ whole genome shotgun (WGS) entry which is preliminary data.</text>
</comment>
<proteinExistence type="predicted"/>
<accession>A0ABS7JCW2</accession>